<proteinExistence type="predicted"/>
<dbReference type="AlphaFoldDB" id="A0A2K3NTN1"/>
<accession>A0A2K3NTN1</accession>
<gene>
    <name evidence="1" type="ORF">L195_g002863</name>
</gene>
<name>A0A2K3NTN1_TRIPR</name>
<reference evidence="1 2" key="1">
    <citation type="journal article" date="2014" name="Am. J. Bot.">
        <title>Genome assembly and annotation for red clover (Trifolium pratense; Fabaceae).</title>
        <authorList>
            <person name="Istvanek J."/>
            <person name="Jaros M."/>
            <person name="Krenek A."/>
            <person name="Repkova J."/>
        </authorList>
    </citation>
    <scope>NUCLEOTIDE SEQUENCE [LARGE SCALE GENOMIC DNA]</scope>
    <source>
        <strain evidence="2">cv. Tatra</strain>
        <tissue evidence="1">Young leaves</tissue>
    </source>
</reference>
<dbReference type="Proteomes" id="UP000236291">
    <property type="component" value="Unassembled WGS sequence"/>
</dbReference>
<reference evidence="1 2" key="2">
    <citation type="journal article" date="2017" name="Front. Plant Sci.">
        <title>Gene Classification and Mining of Molecular Markers Useful in Red Clover (Trifolium pratense) Breeding.</title>
        <authorList>
            <person name="Istvanek J."/>
            <person name="Dluhosova J."/>
            <person name="Dluhos P."/>
            <person name="Patkova L."/>
            <person name="Nedelnik J."/>
            <person name="Repkova J."/>
        </authorList>
    </citation>
    <scope>NUCLEOTIDE SEQUENCE [LARGE SCALE GENOMIC DNA]</scope>
    <source>
        <strain evidence="2">cv. Tatra</strain>
        <tissue evidence="1">Young leaves</tissue>
    </source>
</reference>
<evidence type="ECO:0000313" key="1">
    <source>
        <dbReference type="EMBL" id="PNY06398.1"/>
    </source>
</evidence>
<evidence type="ECO:0000313" key="2">
    <source>
        <dbReference type="Proteomes" id="UP000236291"/>
    </source>
</evidence>
<organism evidence="1 2">
    <name type="scientific">Trifolium pratense</name>
    <name type="common">Red clover</name>
    <dbReference type="NCBI Taxonomy" id="57577"/>
    <lineage>
        <taxon>Eukaryota</taxon>
        <taxon>Viridiplantae</taxon>
        <taxon>Streptophyta</taxon>
        <taxon>Embryophyta</taxon>
        <taxon>Tracheophyta</taxon>
        <taxon>Spermatophyta</taxon>
        <taxon>Magnoliopsida</taxon>
        <taxon>eudicotyledons</taxon>
        <taxon>Gunneridae</taxon>
        <taxon>Pentapetalae</taxon>
        <taxon>rosids</taxon>
        <taxon>fabids</taxon>
        <taxon>Fabales</taxon>
        <taxon>Fabaceae</taxon>
        <taxon>Papilionoideae</taxon>
        <taxon>50 kb inversion clade</taxon>
        <taxon>NPAAA clade</taxon>
        <taxon>Hologalegina</taxon>
        <taxon>IRL clade</taxon>
        <taxon>Trifolieae</taxon>
        <taxon>Trifolium</taxon>
    </lineage>
</organism>
<dbReference type="EMBL" id="ASHM01001289">
    <property type="protein sequence ID" value="PNY06398.1"/>
    <property type="molecule type" value="Genomic_DNA"/>
</dbReference>
<protein>
    <submittedName>
        <fullName evidence="1">Uncharacterized protein</fullName>
    </submittedName>
</protein>
<comment type="caution">
    <text evidence="1">The sequence shown here is derived from an EMBL/GenBank/DDBJ whole genome shotgun (WGS) entry which is preliminary data.</text>
</comment>
<sequence length="140" mass="15740">MLGGNITNPCEREEAAKIERSHTLLQKMAVTLKDLKDVKHTHDGWLHYIDECLLHFQHRLGFNTACCPIRNNSLRSRGNWGIPRSTPDIWSTEIDHLYLGNSITGGNDGSGIKCDNGCGGHCGKGEDFHIPKRKRYNATR</sequence>